<evidence type="ECO:0000256" key="9">
    <source>
        <dbReference type="SAM" id="Phobius"/>
    </source>
</evidence>
<dbReference type="EMBL" id="JASNWA010000004">
    <property type="protein sequence ID" value="KAK3177185.1"/>
    <property type="molecule type" value="Genomic_DNA"/>
</dbReference>
<evidence type="ECO:0000256" key="2">
    <source>
        <dbReference type="ARBA" id="ARBA00004477"/>
    </source>
</evidence>
<gene>
    <name evidence="11" type="ORF">OEA41_008514</name>
</gene>
<feature type="transmembrane region" description="Helical" evidence="9">
    <location>
        <begin position="166"/>
        <end position="185"/>
    </location>
</feature>
<feature type="region of interest" description="Disordered" evidence="8">
    <location>
        <begin position="60"/>
        <end position="79"/>
    </location>
</feature>
<evidence type="ECO:0000256" key="6">
    <source>
        <dbReference type="ARBA" id="ARBA00022989"/>
    </source>
</evidence>
<feature type="domain" description="Sugar phosphate transporter" evidence="10">
    <location>
        <begin position="142"/>
        <end position="425"/>
    </location>
</feature>
<feature type="transmembrane region" description="Helical" evidence="9">
    <location>
        <begin position="201"/>
        <end position="220"/>
    </location>
</feature>
<feature type="transmembrane region" description="Helical" evidence="9">
    <location>
        <begin position="256"/>
        <end position="273"/>
    </location>
</feature>
<evidence type="ECO:0000313" key="11">
    <source>
        <dbReference type="EMBL" id="KAK3177185.1"/>
    </source>
</evidence>
<feature type="transmembrane region" description="Helical" evidence="9">
    <location>
        <begin position="409"/>
        <end position="428"/>
    </location>
</feature>
<sequence>MPNFKIQYFPISKHNLKIKGENSQAYHRERVYTWLYQQNEANAAMPSSFPGVALSELQALNDSPDPTPHHTRASSLDPAYATVRPHSKDEGHEFIANPRRLSEEDARQVGGNSPRSDIENGSVVVSVADGSYNVASRIKIYYLLQYFVANLSLTLFNKAIMNEYPFPYLLAAVHCLFGTIGTWMLKQRGCFVLKPLSAKDMLYLYAFSVLYTGNIVVSNVSMEMVNLPFHQVVRATTPVFTVCIYHLAFSYTYSHATFLSLIPVIVGIILMTYGDCSWAKPGLLLNFFGAFLAALKTVSTNRMQTSGLHLSALELLYHMSPLAFLQSLALSLYYQNEFEGLLPLFVDASTTIKIIMLFTVNGVLAFALNYTSFTANKKAGALTMTVAANVKQILIVLLAGVFWGLEVGYINGVGIFVTLAGGVWYGMVEIRSKKRFEGASTAVEKESMSQKE</sequence>
<evidence type="ECO:0000256" key="4">
    <source>
        <dbReference type="ARBA" id="ARBA00011182"/>
    </source>
</evidence>
<reference evidence="11" key="1">
    <citation type="submission" date="2022-11" db="EMBL/GenBank/DDBJ databases">
        <title>Chromosomal genome sequence assembly and mating type (MAT) locus characterization of the leprose asexual lichenized fungus Lepraria neglecta (Nyl.) Erichsen.</title>
        <authorList>
            <person name="Allen J.L."/>
            <person name="Pfeffer B."/>
        </authorList>
    </citation>
    <scope>NUCLEOTIDE SEQUENCE</scope>
    <source>
        <strain evidence="11">Allen 5258</strain>
    </source>
</reference>
<dbReference type="AlphaFoldDB" id="A0AAD9ZFH2"/>
<name>A0AAD9ZFH2_9LECA</name>
<comment type="caution">
    <text evidence="11">The sequence shown here is derived from an EMBL/GenBank/DDBJ whole genome shotgun (WGS) entry which is preliminary data.</text>
</comment>
<evidence type="ECO:0000256" key="3">
    <source>
        <dbReference type="ARBA" id="ARBA00010425"/>
    </source>
</evidence>
<feature type="transmembrane region" description="Helical" evidence="9">
    <location>
        <begin position="354"/>
        <end position="373"/>
    </location>
</feature>
<dbReference type="GO" id="GO:0005789">
    <property type="term" value="C:endoplasmic reticulum membrane"/>
    <property type="evidence" value="ECO:0007669"/>
    <property type="project" value="UniProtKB-SubCell"/>
</dbReference>
<dbReference type="InterPro" id="IPR050186">
    <property type="entry name" value="TPT_transporter"/>
</dbReference>
<comment type="subcellular location">
    <subcellularLocation>
        <location evidence="2">Endoplasmic reticulum membrane</location>
        <topology evidence="2">Multi-pass membrane protein</topology>
    </subcellularLocation>
</comment>
<dbReference type="PANTHER" id="PTHR11132">
    <property type="entry name" value="SOLUTE CARRIER FAMILY 35"/>
    <property type="match status" value="1"/>
</dbReference>
<dbReference type="InterPro" id="IPR004853">
    <property type="entry name" value="Sugar_P_trans_dom"/>
</dbReference>
<comment type="function">
    <text evidence="1">Involved in the import of GDP-mannose from the cytoplasm into the Golgi lumen.</text>
</comment>
<evidence type="ECO:0000256" key="7">
    <source>
        <dbReference type="ARBA" id="ARBA00023136"/>
    </source>
</evidence>
<accession>A0AAD9ZFH2</accession>
<feature type="transmembrane region" description="Helical" evidence="9">
    <location>
        <begin position="315"/>
        <end position="334"/>
    </location>
</feature>
<proteinExistence type="inferred from homology"/>
<evidence type="ECO:0000256" key="5">
    <source>
        <dbReference type="ARBA" id="ARBA00022692"/>
    </source>
</evidence>
<protein>
    <recommendedName>
        <fullName evidence="10">Sugar phosphate transporter domain-containing protein</fullName>
    </recommendedName>
</protein>
<keyword evidence="7 9" id="KW-0472">Membrane</keyword>
<comment type="similarity">
    <text evidence="3">Belongs to the TPT transporter family. SLC35D subfamily.</text>
</comment>
<keyword evidence="12" id="KW-1185">Reference proteome</keyword>
<keyword evidence="5 9" id="KW-0812">Transmembrane</keyword>
<evidence type="ECO:0000256" key="8">
    <source>
        <dbReference type="SAM" id="MobiDB-lite"/>
    </source>
</evidence>
<feature type="transmembrane region" description="Helical" evidence="9">
    <location>
        <begin position="380"/>
        <end position="403"/>
    </location>
</feature>
<organism evidence="11 12">
    <name type="scientific">Lepraria neglecta</name>
    <dbReference type="NCBI Taxonomy" id="209136"/>
    <lineage>
        <taxon>Eukaryota</taxon>
        <taxon>Fungi</taxon>
        <taxon>Dikarya</taxon>
        <taxon>Ascomycota</taxon>
        <taxon>Pezizomycotina</taxon>
        <taxon>Lecanoromycetes</taxon>
        <taxon>OSLEUM clade</taxon>
        <taxon>Lecanoromycetidae</taxon>
        <taxon>Lecanorales</taxon>
        <taxon>Lecanorineae</taxon>
        <taxon>Stereocaulaceae</taxon>
        <taxon>Lepraria</taxon>
    </lineage>
</organism>
<feature type="transmembrane region" description="Helical" evidence="9">
    <location>
        <begin position="279"/>
        <end position="295"/>
    </location>
</feature>
<dbReference type="Pfam" id="PF03151">
    <property type="entry name" value="TPT"/>
    <property type="match status" value="1"/>
</dbReference>
<feature type="region of interest" description="Disordered" evidence="8">
    <location>
        <begin position="91"/>
        <end position="114"/>
    </location>
</feature>
<evidence type="ECO:0000256" key="1">
    <source>
        <dbReference type="ARBA" id="ARBA00003420"/>
    </source>
</evidence>
<evidence type="ECO:0000313" key="12">
    <source>
        <dbReference type="Proteomes" id="UP001276659"/>
    </source>
</evidence>
<comment type="subunit">
    <text evidence="4">Homooligomer.</text>
</comment>
<evidence type="ECO:0000259" key="10">
    <source>
        <dbReference type="Pfam" id="PF03151"/>
    </source>
</evidence>
<keyword evidence="6 9" id="KW-1133">Transmembrane helix</keyword>
<dbReference type="Proteomes" id="UP001276659">
    <property type="component" value="Unassembled WGS sequence"/>
</dbReference>